<dbReference type="EMBL" id="GIKN01002640">
    <property type="protein sequence ID" value="NIE44913.1"/>
    <property type="molecule type" value="Transcribed_RNA"/>
</dbReference>
<keyword evidence="1" id="KW-0732">Signal</keyword>
<protein>
    <submittedName>
        <fullName evidence="2">Putative secreted protein</fullName>
    </submittedName>
</protein>
<name>A0A6G5A3W5_RHIMP</name>
<feature type="signal peptide" evidence="1">
    <location>
        <begin position="1"/>
        <end position="24"/>
    </location>
</feature>
<organism evidence="2">
    <name type="scientific">Rhipicephalus microplus</name>
    <name type="common">Cattle tick</name>
    <name type="synonym">Boophilus microplus</name>
    <dbReference type="NCBI Taxonomy" id="6941"/>
    <lineage>
        <taxon>Eukaryota</taxon>
        <taxon>Metazoa</taxon>
        <taxon>Ecdysozoa</taxon>
        <taxon>Arthropoda</taxon>
        <taxon>Chelicerata</taxon>
        <taxon>Arachnida</taxon>
        <taxon>Acari</taxon>
        <taxon>Parasitiformes</taxon>
        <taxon>Ixodida</taxon>
        <taxon>Ixodoidea</taxon>
        <taxon>Ixodidae</taxon>
        <taxon>Rhipicephalinae</taxon>
        <taxon>Rhipicephalus</taxon>
        <taxon>Boophilus</taxon>
    </lineage>
</organism>
<sequence length="183" mass="19591">MLASTVGFCNTLELVLLLDRVAVGRTLGCIYQLISQALCNGFDVAEGTLTGTCAEQPDGLVHPAQWRHINGLTTHCASTPNACGVFTRSTVDNGIHYDLQWVLSSKKVNDLKRVLHDLHCKQLLAIVAAMHHHGVGQTLHNGALGLAKPLGCITTRGVGQVLGMLLLHCNVVSETDIADLHIT</sequence>
<dbReference type="AlphaFoldDB" id="A0A6G5A3W5"/>
<evidence type="ECO:0000313" key="2">
    <source>
        <dbReference type="EMBL" id="NIE44913.1"/>
    </source>
</evidence>
<accession>A0A6G5A3W5</accession>
<evidence type="ECO:0000256" key="1">
    <source>
        <dbReference type="SAM" id="SignalP"/>
    </source>
</evidence>
<proteinExistence type="predicted"/>
<reference evidence="2" key="1">
    <citation type="submission" date="2020-03" db="EMBL/GenBank/DDBJ databases">
        <title>A transcriptome and proteome of the tick Rhipicephalus microplus shaped by the genetic composition of its hosts and developmental stage.</title>
        <authorList>
            <person name="Garcia G.R."/>
            <person name="Ribeiro J.M.C."/>
            <person name="Maruyama S.R."/>
            <person name="Gardinasse L.G."/>
            <person name="Nelson K."/>
            <person name="Ferreira B.R."/>
            <person name="Andrade T.G."/>
            <person name="Santos I.K.F.M."/>
        </authorList>
    </citation>
    <scope>NUCLEOTIDE SEQUENCE</scope>
    <source>
        <strain evidence="2">NSGR</strain>
        <tissue evidence="2">Salivary glands</tissue>
    </source>
</reference>
<feature type="chain" id="PRO_5026077052" evidence="1">
    <location>
        <begin position="25"/>
        <end position="183"/>
    </location>
</feature>